<evidence type="ECO:0000313" key="1">
    <source>
        <dbReference type="EMBL" id="KAK8968551.1"/>
    </source>
</evidence>
<dbReference type="Proteomes" id="UP001412067">
    <property type="component" value="Unassembled WGS sequence"/>
</dbReference>
<reference evidence="1 2" key="1">
    <citation type="journal article" date="2022" name="Nat. Plants">
        <title>Genomes of leafy and leafless Platanthera orchids illuminate the evolution of mycoheterotrophy.</title>
        <authorList>
            <person name="Li M.H."/>
            <person name="Liu K.W."/>
            <person name="Li Z."/>
            <person name="Lu H.C."/>
            <person name="Ye Q.L."/>
            <person name="Zhang D."/>
            <person name="Wang J.Y."/>
            <person name="Li Y.F."/>
            <person name="Zhong Z.M."/>
            <person name="Liu X."/>
            <person name="Yu X."/>
            <person name="Liu D.K."/>
            <person name="Tu X.D."/>
            <person name="Liu B."/>
            <person name="Hao Y."/>
            <person name="Liao X.Y."/>
            <person name="Jiang Y.T."/>
            <person name="Sun W.H."/>
            <person name="Chen J."/>
            <person name="Chen Y.Q."/>
            <person name="Ai Y."/>
            <person name="Zhai J.W."/>
            <person name="Wu S.S."/>
            <person name="Zhou Z."/>
            <person name="Hsiao Y.Y."/>
            <person name="Wu W.L."/>
            <person name="Chen Y.Y."/>
            <person name="Lin Y.F."/>
            <person name="Hsu J.L."/>
            <person name="Li C.Y."/>
            <person name="Wang Z.W."/>
            <person name="Zhao X."/>
            <person name="Zhong W.Y."/>
            <person name="Ma X.K."/>
            <person name="Ma L."/>
            <person name="Huang J."/>
            <person name="Chen G.Z."/>
            <person name="Huang M.Z."/>
            <person name="Huang L."/>
            <person name="Peng D.H."/>
            <person name="Luo Y.B."/>
            <person name="Zou S.Q."/>
            <person name="Chen S.P."/>
            <person name="Lan S."/>
            <person name="Tsai W.C."/>
            <person name="Van de Peer Y."/>
            <person name="Liu Z.J."/>
        </authorList>
    </citation>
    <scope>NUCLEOTIDE SEQUENCE [LARGE SCALE GENOMIC DNA]</scope>
    <source>
        <strain evidence="1">Lor288</strain>
    </source>
</reference>
<proteinExistence type="predicted"/>
<protein>
    <submittedName>
        <fullName evidence="1">Auxin response factor 15</fullName>
    </submittedName>
</protein>
<evidence type="ECO:0000313" key="2">
    <source>
        <dbReference type="Proteomes" id="UP001412067"/>
    </source>
</evidence>
<dbReference type="EMBL" id="JBBWWR010000004">
    <property type="protein sequence ID" value="KAK8968551.1"/>
    <property type="molecule type" value="Genomic_DNA"/>
</dbReference>
<accession>A0ABR2MWS0</accession>
<comment type="caution">
    <text evidence="1">The sequence shown here is derived from an EMBL/GenBank/DDBJ whole genome shotgun (WGS) entry which is preliminary data.</text>
</comment>
<sequence length="313" mass="33801">MSLFAGGGGYQSLGESARFHKVLQGQEIFGYKTPYNGGDATLPQLSAMRNHHLPEMRRCIANPNSCLLAGSGGNARVPPGNTDIYYESTGFGESVRFHKVLQGQEIVPVLPSYRGFGVKGLQELDGSKIFEPYNAGRCPAPPLQGYCTYIQPCTSAAQVSSPSSVLMFQQATSQLPSTHSLYDSSEREKADDCSLFTQFPPSEAARLHHSSSTMAFNENVTNFTVPVQKNIIHGGGGSGCRLFGFSLTEEIPVANVVGSSLSEAPSLIETSIKSPFSNQRPQMSTKNGGHGCTRVCFFFGDYRNLQLFSSLLT</sequence>
<keyword evidence="2" id="KW-1185">Reference proteome</keyword>
<gene>
    <name evidence="1" type="primary">ARF15</name>
    <name evidence="1" type="ORF">KSP40_PGU004163</name>
</gene>
<name>A0ABR2MWS0_9ASPA</name>
<organism evidence="1 2">
    <name type="scientific">Platanthera guangdongensis</name>
    <dbReference type="NCBI Taxonomy" id="2320717"/>
    <lineage>
        <taxon>Eukaryota</taxon>
        <taxon>Viridiplantae</taxon>
        <taxon>Streptophyta</taxon>
        <taxon>Embryophyta</taxon>
        <taxon>Tracheophyta</taxon>
        <taxon>Spermatophyta</taxon>
        <taxon>Magnoliopsida</taxon>
        <taxon>Liliopsida</taxon>
        <taxon>Asparagales</taxon>
        <taxon>Orchidaceae</taxon>
        <taxon>Orchidoideae</taxon>
        <taxon>Orchideae</taxon>
        <taxon>Orchidinae</taxon>
        <taxon>Platanthera</taxon>
    </lineage>
</organism>